<evidence type="ECO:0000256" key="1">
    <source>
        <dbReference type="ARBA" id="ARBA00022741"/>
    </source>
</evidence>
<dbReference type="InterPro" id="IPR027417">
    <property type="entry name" value="P-loop_NTPase"/>
</dbReference>
<organism evidence="4 5">
    <name type="scientific">Heyndrickxia coagulans</name>
    <name type="common">Weizmannia coagulans</name>
    <dbReference type="NCBI Taxonomy" id="1398"/>
    <lineage>
        <taxon>Bacteria</taxon>
        <taxon>Bacillati</taxon>
        <taxon>Bacillota</taxon>
        <taxon>Bacilli</taxon>
        <taxon>Bacillales</taxon>
        <taxon>Bacillaceae</taxon>
        <taxon>Heyndrickxia</taxon>
    </lineage>
</organism>
<dbReference type="InterPro" id="IPR003593">
    <property type="entry name" value="AAA+_ATPase"/>
</dbReference>
<reference evidence="5" key="1">
    <citation type="submission" date="2016-01" db="EMBL/GenBank/DDBJ databases">
        <authorList>
            <person name="Mitreva M."/>
            <person name="Pepin K.H."/>
            <person name="Mihindukulasuriya K.A."/>
            <person name="Fulton R."/>
            <person name="Fronick C."/>
            <person name="O'Laughlin M."/>
            <person name="Miner T."/>
            <person name="Herter B."/>
            <person name="Rosa B.A."/>
            <person name="Cordes M."/>
            <person name="Tomlinson C."/>
            <person name="Wollam A."/>
            <person name="Palsikar V.B."/>
            <person name="Mardis E.R."/>
            <person name="Wilson R.K."/>
        </authorList>
    </citation>
    <scope>NUCLEOTIDE SEQUENCE [LARGE SCALE GENOMIC DNA]</scope>
    <source>
        <strain evidence="5">GED7749B</strain>
    </source>
</reference>
<comment type="caution">
    <text evidence="4">The sequence shown here is derived from an EMBL/GenBank/DDBJ whole genome shotgun (WGS) entry which is preliminary data.</text>
</comment>
<dbReference type="Pfam" id="PF00005">
    <property type="entry name" value="ABC_tran"/>
    <property type="match status" value="2"/>
</dbReference>
<dbReference type="PANTHER" id="PTHR42855:SF2">
    <property type="entry name" value="DRUG RESISTANCE ABC TRANSPORTER,ATP-BINDING PROTEIN"/>
    <property type="match status" value="1"/>
</dbReference>
<dbReference type="GO" id="GO:0005524">
    <property type="term" value="F:ATP binding"/>
    <property type="evidence" value="ECO:0007669"/>
    <property type="project" value="UniProtKB-KW"/>
</dbReference>
<dbReference type="InterPro" id="IPR051309">
    <property type="entry name" value="ABCF_ATPase"/>
</dbReference>
<evidence type="ECO:0000313" key="5">
    <source>
        <dbReference type="Proteomes" id="UP000070376"/>
    </source>
</evidence>
<dbReference type="CDD" id="cd03221">
    <property type="entry name" value="ABCF_EF-3"/>
    <property type="match status" value="2"/>
</dbReference>
<gene>
    <name evidence="4" type="ORF">HMPREF3213_03235</name>
</gene>
<evidence type="ECO:0000259" key="3">
    <source>
        <dbReference type="PROSITE" id="PS50893"/>
    </source>
</evidence>
<dbReference type="RefSeq" id="WP_061087165.1">
    <property type="nucleotide sequence ID" value="NZ_CP058594.1"/>
</dbReference>
<dbReference type="Gene3D" id="3.40.50.300">
    <property type="entry name" value="P-loop containing nucleotide triphosphate hydrolases"/>
    <property type="match status" value="2"/>
</dbReference>
<keyword evidence="1" id="KW-0547">Nucleotide-binding</keyword>
<dbReference type="SUPFAM" id="SSF52540">
    <property type="entry name" value="P-loop containing nucleoside triphosphate hydrolases"/>
    <property type="match status" value="2"/>
</dbReference>
<dbReference type="InterPro" id="IPR003439">
    <property type="entry name" value="ABC_transporter-like_ATP-bd"/>
</dbReference>
<protein>
    <submittedName>
        <fullName evidence="4">ABC transporter, ATP-binding protein</fullName>
    </submittedName>
</protein>
<dbReference type="InterPro" id="IPR032781">
    <property type="entry name" value="ABC_tran_Xtn"/>
</dbReference>
<feature type="domain" description="ABC transporter" evidence="3">
    <location>
        <begin position="4"/>
        <end position="211"/>
    </location>
</feature>
<dbReference type="NCBIfam" id="NF000355">
    <property type="entry name" value="ribo_prot_ABC_F"/>
    <property type="match status" value="1"/>
</dbReference>
<dbReference type="PANTHER" id="PTHR42855">
    <property type="entry name" value="ABC TRANSPORTER ATP-BINDING SUBUNIT"/>
    <property type="match status" value="1"/>
</dbReference>
<dbReference type="EMBL" id="LRPN01000164">
    <property type="protein sequence ID" value="KWZ77805.1"/>
    <property type="molecule type" value="Genomic_DNA"/>
</dbReference>
<dbReference type="PATRIC" id="fig|1398.22.peg.3240"/>
<feature type="domain" description="ABC transporter" evidence="3">
    <location>
        <begin position="303"/>
        <end position="515"/>
    </location>
</feature>
<sequence>MEIFEARNISKSFGDRTLLKDISFKIKTGEKIGLVGWNGTGKTTLAKILLGQLEADSGTLSKFPPSLKIGYLPQMAGAGDVTGKNFAENGEILHTASELGLSRLQSWNEERKKGMSGGERLKLALAEIWAARPEFAILDEPTNHLDERGTDWLADTLAAFKGAALIISHDRYFLDRTANKIFELEDGKLSIYEGNYTAFYKKKAFHVRQQKQAYEKQQKDIKRVQQQITALKQWSDKAHREAGKGDNIKEFDGVRAKKIDKQIKSKQKRLESELSKHKVDKPKEDADIRFDFKTRQKRGQRILEVKDLTKTYGDRVLFRNSRFYVNDGEHIALSGPNGCGKTTLIRMLLGEEPVTSGEIWKSGSLRIAYLSQDMQGLPLEKTALQYIGTADRDDISKARMTLANLELGPEKISKPLAFLSMGERIKVKLAKMVLEAYDVLILDEPTNHLDLPSREQMEDTLSMFQGTLLVVSHDRYFIEKLCNKMLLFDDGRIQRVEAGKREGREKAAQQERNEELAVLETKIAEYIGKISLCAPGSTEYQEMDKELQKLMEQKRRLRQ</sequence>
<name>A0A133KEF9_HEYCO</name>
<proteinExistence type="predicted"/>
<keyword evidence="2 4" id="KW-0067">ATP-binding</keyword>
<dbReference type="Pfam" id="PF12848">
    <property type="entry name" value="ABC_tran_Xtn"/>
    <property type="match status" value="1"/>
</dbReference>
<dbReference type="Proteomes" id="UP000070376">
    <property type="component" value="Unassembled WGS sequence"/>
</dbReference>
<dbReference type="PROSITE" id="PS50893">
    <property type="entry name" value="ABC_TRANSPORTER_2"/>
    <property type="match status" value="2"/>
</dbReference>
<dbReference type="AlphaFoldDB" id="A0A133KEF9"/>
<evidence type="ECO:0000256" key="2">
    <source>
        <dbReference type="ARBA" id="ARBA00022840"/>
    </source>
</evidence>
<evidence type="ECO:0000313" key="4">
    <source>
        <dbReference type="EMBL" id="KWZ77805.1"/>
    </source>
</evidence>
<accession>A0A133KEF9</accession>
<dbReference type="SMART" id="SM00382">
    <property type="entry name" value="AAA"/>
    <property type="match status" value="2"/>
</dbReference>
<dbReference type="GO" id="GO:0016887">
    <property type="term" value="F:ATP hydrolysis activity"/>
    <property type="evidence" value="ECO:0007669"/>
    <property type="project" value="InterPro"/>
</dbReference>